<evidence type="ECO:0008006" key="3">
    <source>
        <dbReference type="Google" id="ProtNLM"/>
    </source>
</evidence>
<dbReference type="KEGG" id="tsy:THSYN_19845"/>
<gene>
    <name evidence="1" type="ORF">THSYN_19845</name>
</gene>
<proteinExistence type="predicted"/>
<dbReference type="EMBL" id="CP020370">
    <property type="protein sequence ID" value="AUB82975.1"/>
    <property type="molecule type" value="Genomic_DNA"/>
</dbReference>
<dbReference type="Pfam" id="PF01724">
    <property type="entry name" value="DUF29"/>
    <property type="match status" value="1"/>
</dbReference>
<sequence>MTLPPTPATISDLYETDFSRWLFENAALLRQGRFAEADIPNIAEELECLGRGESRAVENHLAVLLLHLLKWELQPEQRSSGWRDSIYHARHAANRLLRDSPSLVSHVPELVVDGYEEARYKAILETELPESCFPEVCPYTVEQVLDKAFWPGPGETSRP</sequence>
<organism evidence="1 2">
    <name type="scientific">Candidatus Thiodictyon syntrophicum</name>
    <dbReference type="NCBI Taxonomy" id="1166950"/>
    <lineage>
        <taxon>Bacteria</taxon>
        <taxon>Pseudomonadati</taxon>
        <taxon>Pseudomonadota</taxon>
        <taxon>Gammaproteobacteria</taxon>
        <taxon>Chromatiales</taxon>
        <taxon>Chromatiaceae</taxon>
        <taxon>Thiodictyon</taxon>
    </lineage>
</organism>
<keyword evidence="2" id="KW-1185">Reference proteome</keyword>
<dbReference type="PANTHER" id="PTHR34235">
    <property type="entry name" value="SLR1203 PROTEIN-RELATED"/>
    <property type="match status" value="1"/>
</dbReference>
<accession>A0A2K8UBQ4</accession>
<name>A0A2K8UBQ4_9GAMM</name>
<reference evidence="1 2" key="1">
    <citation type="submission" date="2017-03" db="EMBL/GenBank/DDBJ databases">
        <title>Complete genome sequence of Candidatus 'Thiodictyon syntrophicum' sp. nov. strain Cad16T, a photolithoautotroph purple sulfur bacterium isolated from an alpine meromictic lake.</title>
        <authorList>
            <person name="Luedin S.M."/>
            <person name="Pothier J.F."/>
            <person name="Danza F."/>
            <person name="Storelli N."/>
            <person name="Wittwer M."/>
            <person name="Tonolla M."/>
        </authorList>
    </citation>
    <scope>NUCLEOTIDE SEQUENCE [LARGE SCALE GENOMIC DNA]</scope>
    <source>
        <strain evidence="1 2">Cad16T</strain>
    </source>
</reference>
<dbReference type="Proteomes" id="UP000232638">
    <property type="component" value="Chromosome"/>
</dbReference>
<dbReference type="AlphaFoldDB" id="A0A2K8UBQ4"/>
<dbReference type="Gene3D" id="1.20.1220.20">
    <property type="entry name" value="Uncharcterised protein PF01724"/>
    <property type="match status" value="1"/>
</dbReference>
<evidence type="ECO:0000313" key="2">
    <source>
        <dbReference type="Proteomes" id="UP000232638"/>
    </source>
</evidence>
<evidence type="ECO:0000313" key="1">
    <source>
        <dbReference type="EMBL" id="AUB82975.1"/>
    </source>
</evidence>
<dbReference type="RefSeq" id="WP_236848624.1">
    <property type="nucleotide sequence ID" value="NZ_CP020370.1"/>
</dbReference>
<dbReference type="InterPro" id="IPR002636">
    <property type="entry name" value="DUF29"/>
</dbReference>
<protein>
    <recommendedName>
        <fullName evidence="3">DUF29 domain-containing protein</fullName>
    </recommendedName>
</protein>